<evidence type="ECO:0000256" key="6">
    <source>
        <dbReference type="ARBA" id="ARBA00022617"/>
    </source>
</evidence>
<feature type="transmembrane region" description="Helical" evidence="20">
    <location>
        <begin position="140"/>
        <end position="158"/>
    </location>
</feature>
<dbReference type="AlphaFoldDB" id="A0A142C4P7"/>
<dbReference type="EMBL" id="KU694291">
    <property type="protein sequence ID" value="AMP45798.1"/>
    <property type="molecule type" value="Genomic_DNA"/>
</dbReference>
<feature type="transmembrane region" description="Helical" evidence="20">
    <location>
        <begin position="30"/>
        <end position="56"/>
    </location>
</feature>
<dbReference type="InterPro" id="IPR005797">
    <property type="entry name" value="Cyt_b/b6_N"/>
</dbReference>
<feature type="transmembrane region" description="Helical" evidence="20">
    <location>
        <begin position="229"/>
        <end position="246"/>
    </location>
</feature>
<dbReference type="InterPro" id="IPR048260">
    <property type="entry name" value="Cytochrome_b_C_euk/bac"/>
</dbReference>
<dbReference type="CDD" id="cd00290">
    <property type="entry name" value="cytochrome_b_C"/>
    <property type="match status" value="1"/>
</dbReference>
<dbReference type="Pfam" id="PF00032">
    <property type="entry name" value="Cytochrom_B_C"/>
    <property type="match status" value="1"/>
</dbReference>
<dbReference type="GeneID" id="72728932"/>
<evidence type="ECO:0000256" key="4">
    <source>
        <dbReference type="ARBA" id="ARBA00013531"/>
    </source>
</evidence>
<evidence type="ECO:0000256" key="19">
    <source>
        <dbReference type="PIRSR" id="PIRSR038885-2"/>
    </source>
</evidence>
<dbReference type="EMBL" id="KU694293">
    <property type="protein sequence ID" value="AMP45800.1"/>
    <property type="molecule type" value="Genomic_DNA"/>
</dbReference>
<dbReference type="InterPro" id="IPR036150">
    <property type="entry name" value="Cyt_b/b6_C_sf"/>
</dbReference>
<keyword evidence="9 19" id="KW-0479">Metal-binding</keyword>
<comment type="similarity">
    <text evidence="17 20">Belongs to the cytochrome b family.</text>
</comment>
<feature type="transmembrane region" description="Helical" evidence="20">
    <location>
        <begin position="178"/>
        <end position="200"/>
    </location>
</feature>
<dbReference type="PANTHER" id="PTHR19271:SF16">
    <property type="entry name" value="CYTOCHROME B"/>
    <property type="match status" value="1"/>
</dbReference>
<keyword evidence="11 20" id="KW-0249">Electron transport</keyword>
<sequence length="379" mass="42530">MTITRKTHPLAKIINNSFIDLPTPSNISSWWNFGSLLGICLITQIATGLFLAMHYTPDTSSAFSSVAHITRDVNYGWIIRYLHANGASMFFICLFLHIGRGLYYGSFLFLKTWNVGIILLLASMATAFMGYVLPWGQMSFWGATVITNLLSAIPYIGSDLVQWIWGGFSVDKATLTRFFTFHFILPFIIAALAAIHLLFLHDTGSNNPSGLVSNPDKIVFHPYYTIKDILGLIFLLLLLMSLTLFAPDLLTDPDNYTLANPLNTPPHIKPEWYFLFAYAILRSIPNKLGGVLALILSILILAIIPMIHLSKQQSMMFRPIGQSLFWTLVAILLTLTWIGGQPVEYPFVTIGQMASIMYFLTIITLIPLSSLIENKLLKW</sequence>
<reference evidence="24" key="2">
    <citation type="journal article" date="2018" name="Mol. Phylogenet. Evol.">
        <title>On a new species of titi monkey (Primates: Plecturocebus Byrne et al., 2016), from Alta Floresta, southern Amazon, Brazil.</title>
        <authorList>
            <person name="Boubli J.P."/>
            <person name="Byrne H."/>
            <person name="da Silva M.N."/>
            <person name="Silva-Junior J."/>
            <person name="Costa Araujo R."/>
            <person name="Bertuol F."/>
            <person name="Goncalves J."/>
            <person name="Melo F."/>
            <person name="Rylands A.B."/>
            <person name="Mittermeier R.A."/>
            <person name="Silva F.E."/>
            <person name="Nash S.D."/>
            <person name="Canale G."/>
            <person name="Alencar R.M."/>
            <person name="Rossi R."/>
            <person name="Carneiro J."/>
            <person name="Sampaio I."/>
            <person name="Farias I.P."/>
            <person name="Schneider H."/>
            <person name="Hrbek T."/>
        </authorList>
    </citation>
    <scope>NUCLEOTIDE SEQUENCE</scope>
</reference>
<comment type="subunit">
    <text evidence="3">The cytochrome bc1 complex contains 11 subunits: 3 respiratory subunits (MT-CYB, CYC1 and UQCRFS1), 2 core proteins (UQCRC1 and UQCRC2) and 6 low-molecular weight proteins (UQCRH/QCR6, UQCRB/QCR7, UQCRQ/QCR8, UQCR10/QCR9, UQCR11/QCR10 and a cleavage product of UQCRFS1). This cytochrome bc1 complex then forms a dimer.</text>
</comment>
<proteinExistence type="inferred from homology"/>
<dbReference type="GO" id="GO:0046872">
    <property type="term" value="F:metal ion binding"/>
    <property type="evidence" value="ECO:0007669"/>
    <property type="project" value="UniProtKB-UniRule"/>
</dbReference>
<dbReference type="InterPro" id="IPR027387">
    <property type="entry name" value="Cytb/b6-like_sf"/>
</dbReference>
<keyword evidence="12 20" id="KW-1133">Transmembrane helix</keyword>
<dbReference type="GO" id="GO:0045275">
    <property type="term" value="C:respiratory chain complex III"/>
    <property type="evidence" value="ECO:0007669"/>
    <property type="project" value="InterPro"/>
</dbReference>
<protein>
    <recommendedName>
        <fullName evidence="4 20">Cytochrome b</fullName>
    </recommendedName>
</protein>
<evidence type="ECO:0000256" key="7">
    <source>
        <dbReference type="ARBA" id="ARBA00022660"/>
    </source>
</evidence>
<dbReference type="PIRSF" id="PIRSF038885">
    <property type="entry name" value="COB"/>
    <property type="match status" value="1"/>
</dbReference>
<evidence type="ECO:0000256" key="2">
    <source>
        <dbReference type="ARBA" id="ARBA00004448"/>
    </source>
</evidence>
<comment type="cofactor">
    <cofactor evidence="20">
        <name>heme b</name>
        <dbReference type="ChEBI" id="CHEBI:60344"/>
    </cofactor>
    <text evidence="20">Binds 2 heme groups non-covalently.</text>
</comment>
<feature type="binding site" description="axial binding residue" evidence="19">
    <location>
        <position position="182"/>
    </location>
    <ligand>
        <name>heme b</name>
        <dbReference type="ChEBI" id="CHEBI:60344"/>
        <label>b562</label>
    </ligand>
    <ligandPart>
        <name>Fe</name>
        <dbReference type="ChEBI" id="CHEBI:18248"/>
    </ligandPart>
</feature>
<feature type="transmembrane region" description="Helical" evidence="20">
    <location>
        <begin position="288"/>
        <end position="307"/>
    </location>
</feature>
<evidence type="ECO:0000256" key="14">
    <source>
        <dbReference type="ARBA" id="ARBA00023075"/>
    </source>
</evidence>
<comment type="cofactor">
    <cofactor evidence="19">
        <name>heme</name>
        <dbReference type="ChEBI" id="CHEBI:30413"/>
    </cofactor>
    <text evidence="19">Binds 2 heme groups non-covalently.</text>
</comment>
<comment type="subcellular location">
    <subcellularLocation>
        <location evidence="2">Mitochondrion inner membrane</location>
        <topology evidence="2">Multi-pass membrane protein</topology>
    </subcellularLocation>
</comment>
<dbReference type="RefSeq" id="YP_010410219.1">
    <property type="nucleotide sequence ID" value="NC_064208.1"/>
</dbReference>
<evidence type="ECO:0000256" key="13">
    <source>
        <dbReference type="ARBA" id="ARBA00023004"/>
    </source>
</evidence>
<feature type="binding site" evidence="18">
    <location>
        <position position="201"/>
    </location>
    <ligand>
        <name>a ubiquinone</name>
        <dbReference type="ChEBI" id="CHEBI:16389"/>
    </ligand>
</feature>
<feature type="transmembrane region" description="Helical" evidence="20">
    <location>
        <begin position="319"/>
        <end position="338"/>
    </location>
</feature>
<evidence type="ECO:0000256" key="18">
    <source>
        <dbReference type="PIRSR" id="PIRSR038885-1"/>
    </source>
</evidence>
<dbReference type="SUPFAM" id="SSF81342">
    <property type="entry name" value="Transmembrane di-heme cytochromes"/>
    <property type="match status" value="1"/>
</dbReference>
<evidence type="ECO:0000256" key="15">
    <source>
        <dbReference type="ARBA" id="ARBA00023128"/>
    </source>
</evidence>
<feature type="binding site" description="axial binding residue" evidence="19">
    <location>
        <position position="83"/>
    </location>
    <ligand>
        <name>heme b</name>
        <dbReference type="ChEBI" id="CHEBI:60344"/>
        <label>b562</label>
    </ligand>
    <ligandPart>
        <name>Fe</name>
        <dbReference type="ChEBI" id="CHEBI:18248"/>
    </ligandPart>
</feature>
<reference evidence="23" key="1">
    <citation type="journal article" date="2016" name="Front. Zool.">
        <title>Phylogenetic relationships of the New World titi monkeys (Callicebus): first appraisal of taxonomy based on molecular evidence.</title>
        <authorList>
            <person name="Byrne H."/>
            <person name="Rylands A.B."/>
            <person name="Carneiro J.C."/>
            <person name="Alfaro J.W."/>
            <person name="Bertuol F."/>
            <person name="da Silva M.N."/>
            <person name="Messias M."/>
            <person name="Groves C.P."/>
            <person name="Mittermeier R.A."/>
            <person name="Farias I."/>
            <person name="Hrbek T."/>
            <person name="Schneider H."/>
            <person name="Sampaio I."/>
            <person name="Boubli J.P."/>
        </authorList>
    </citation>
    <scope>NUCLEOTIDE SEQUENCE</scope>
</reference>
<dbReference type="EMBL" id="KU694297">
    <property type="protein sequence ID" value="AMP45804.1"/>
    <property type="molecule type" value="Genomic_DNA"/>
</dbReference>
<organism evidence="23">
    <name type="scientific">Plecturocebus moloch</name>
    <name type="common">Dusky titi monkey</name>
    <name type="synonym">Callicebus moloch</name>
    <dbReference type="NCBI Taxonomy" id="9523"/>
    <lineage>
        <taxon>Eukaryota</taxon>
        <taxon>Metazoa</taxon>
        <taxon>Chordata</taxon>
        <taxon>Craniata</taxon>
        <taxon>Vertebrata</taxon>
        <taxon>Euteleostomi</taxon>
        <taxon>Mammalia</taxon>
        <taxon>Eutheria</taxon>
        <taxon>Euarchontoglires</taxon>
        <taxon>Primates</taxon>
        <taxon>Haplorrhini</taxon>
        <taxon>Platyrrhini</taxon>
        <taxon>Pitheciidae</taxon>
        <taxon>Callicebinae</taxon>
        <taxon>Plecturocebus</taxon>
    </lineage>
</organism>
<keyword evidence="13 19" id="KW-0408">Iron</keyword>
<keyword evidence="14" id="KW-0830">Ubiquinone</keyword>
<dbReference type="InterPro" id="IPR030689">
    <property type="entry name" value="Cytochrome_b"/>
</dbReference>
<gene>
    <name evidence="23" type="primary">CYTB</name>
</gene>
<dbReference type="PANTHER" id="PTHR19271">
    <property type="entry name" value="CYTOCHROME B"/>
    <property type="match status" value="1"/>
</dbReference>
<dbReference type="FunFam" id="1.20.810.10:FF:000002">
    <property type="entry name" value="Cytochrome b"/>
    <property type="match status" value="1"/>
</dbReference>
<evidence type="ECO:0000256" key="12">
    <source>
        <dbReference type="ARBA" id="ARBA00022989"/>
    </source>
</evidence>
<evidence type="ECO:0000256" key="8">
    <source>
        <dbReference type="ARBA" id="ARBA00022692"/>
    </source>
</evidence>
<evidence type="ECO:0000256" key="11">
    <source>
        <dbReference type="ARBA" id="ARBA00022982"/>
    </source>
</evidence>
<name>A0A142C4P7_PLEMO</name>
<evidence type="ECO:0000256" key="1">
    <source>
        <dbReference type="ARBA" id="ARBA00002566"/>
    </source>
</evidence>
<dbReference type="PROSITE" id="PS51003">
    <property type="entry name" value="CYTB_CTER"/>
    <property type="match status" value="1"/>
</dbReference>
<dbReference type="PROSITE" id="PS51002">
    <property type="entry name" value="CYTB_NTER"/>
    <property type="match status" value="1"/>
</dbReference>
<evidence type="ECO:0000313" key="23">
    <source>
        <dbReference type="EMBL" id="AMP45798.1"/>
    </source>
</evidence>
<feature type="binding site" description="axial binding residue" evidence="19">
    <location>
        <position position="196"/>
    </location>
    <ligand>
        <name>heme b</name>
        <dbReference type="ChEBI" id="CHEBI:60344"/>
        <label>b566</label>
    </ligand>
    <ligandPart>
        <name>Fe</name>
        <dbReference type="ChEBI" id="CHEBI:18248"/>
    </ligandPart>
</feature>
<dbReference type="Pfam" id="PF00033">
    <property type="entry name" value="Cytochrome_B"/>
    <property type="match status" value="1"/>
</dbReference>
<keyword evidence="7 20" id="KW-0679">Respiratory chain</keyword>
<dbReference type="InterPro" id="IPR016174">
    <property type="entry name" value="Di-haem_cyt_TM"/>
</dbReference>
<evidence type="ECO:0000256" key="9">
    <source>
        <dbReference type="ARBA" id="ARBA00022723"/>
    </source>
</evidence>
<dbReference type="GO" id="GO:0005743">
    <property type="term" value="C:mitochondrial inner membrane"/>
    <property type="evidence" value="ECO:0007669"/>
    <property type="project" value="UniProtKB-SubCell"/>
</dbReference>
<feature type="domain" description="Cytochrome b/b6 C-terminal region profile" evidence="22">
    <location>
        <begin position="210"/>
        <end position="379"/>
    </location>
</feature>
<dbReference type="CDD" id="cd00284">
    <property type="entry name" value="Cytochrome_b_N"/>
    <property type="match status" value="1"/>
</dbReference>
<feature type="transmembrane region" description="Helical" evidence="20">
    <location>
        <begin position="350"/>
        <end position="372"/>
    </location>
</feature>
<keyword evidence="8 20" id="KW-0812">Transmembrane</keyword>
<evidence type="ECO:0000256" key="17">
    <source>
        <dbReference type="ARBA" id="ARBA00061233"/>
    </source>
</evidence>
<keyword evidence="16 20" id="KW-0472">Membrane</keyword>
<evidence type="ECO:0000256" key="20">
    <source>
        <dbReference type="RuleBase" id="RU362117"/>
    </source>
</evidence>
<dbReference type="GO" id="GO:0008121">
    <property type="term" value="F:quinol-cytochrome-c reductase activity"/>
    <property type="evidence" value="ECO:0007669"/>
    <property type="project" value="InterPro"/>
</dbReference>
<dbReference type="InterPro" id="IPR048259">
    <property type="entry name" value="Cytochrome_b_N_euk/bac"/>
</dbReference>
<feature type="binding site" description="axial binding residue" evidence="19">
    <location>
        <position position="97"/>
    </location>
    <ligand>
        <name>heme b</name>
        <dbReference type="ChEBI" id="CHEBI:60344"/>
        <label>b566</label>
    </ligand>
    <ligandPart>
        <name>Fe</name>
        <dbReference type="ChEBI" id="CHEBI:18248"/>
    </ligandPart>
</feature>
<keyword evidence="15 20" id="KW-0496">Mitochondrion</keyword>
<dbReference type="EMBL" id="MK091785">
    <property type="protein sequence ID" value="AYW01273.1"/>
    <property type="molecule type" value="Genomic_DNA"/>
</dbReference>
<dbReference type="GO" id="GO:0006122">
    <property type="term" value="P:mitochondrial electron transport, ubiquinol to cytochrome c"/>
    <property type="evidence" value="ECO:0007669"/>
    <property type="project" value="TreeGrafter"/>
</dbReference>
<evidence type="ECO:0000256" key="3">
    <source>
        <dbReference type="ARBA" id="ARBA00011088"/>
    </source>
</evidence>
<dbReference type="CTD" id="4519"/>
<evidence type="ECO:0000256" key="16">
    <source>
        <dbReference type="ARBA" id="ARBA00023136"/>
    </source>
</evidence>
<feature type="transmembrane region" description="Helical" evidence="20">
    <location>
        <begin position="77"/>
        <end position="98"/>
    </location>
</feature>
<feature type="domain" description="Cytochrome b/b6 N-terminal region profile" evidence="21">
    <location>
        <begin position="1"/>
        <end position="209"/>
    </location>
</feature>
<evidence type="ECO:0000256" key="10">
    <source>
        <dbReference type="ARBA" id="ARBA00022792"/>
    </source>
</evidence>
<dbReference type="SUPFAM" id="SSF81648">
    <property type="entry name" value="a domain/subunit of cytochrome bc1 complex (Ubiquinol-cytochrome c reductase)"/>
    <property type="match status" value="1"/>
</dbReference>
<keyword evidence="5 20" id="KW-0813">Transport</keyword>
<feature type="transmembrane region" description="Helical" evidence="20">
    <location>
        <begin position="113"/>
        <end position="133"/>
    </location>
</feature>
<geneLocation type="mitochondrion" evidence="23"/>
<dbReference type="EMBL" id="KU694294">
    <property type="protein sequence ID" value="AMP45801.1"/>
    <property type="molecule type" value="Genomic_DNA"/>
</dbReference>
<evidence type="ECO:0000259" key="21">
    <source>
        <dbReference type="PROSITE" id="PS51002"/>
    </source>
</evidence>
<dbReference type="GO" id="GO:0016491">
    <property type="term" value="F:oxidoreductase activity"/>
    <property type="evidence" value="ECO:0007669"/>
    <property type="project" value="UniProtKB-UniRule"/>
</dbReference>
<evidence type="ECO:0000259" key="22">
    <source>
        <dbReference type="PROSITE" id="PS51003"/>
    </source>
</evidence>
<accession>A0A142C4P7</accession>
<keyword evidence="10" id="KW-0999">Mitochondrion inner membrane</keyword>
<dbReference type="EMBL" id="MK091783">
    <property type="protein sequence ID" value="AYW01271.1"/>
    <property type="molecule type" value="Genomic_DNA"/>
</dbReference>
<dbReference type="InterPro" id="IPR005798">
    <property type="entry name" value="Cyt_b/b6_C"/>
</dbReference>
<keyword evidence="6 19" id="KW-0349">Heme</keyword>
<evidence type="ECO:0000256" key="5">
    <source>
        <dbReference type="ARBA" id="ARBA00022448"/>
    </source>
</evidence>
<dbReference type="Gene3D" id="1.20.810.10">
    <property type="entry name" value="Cytochrome Bc1 Complex, Chain C"/>
    <property type="match status" value="1"/>
</dbReference>
<evidence type="ECO:0000313" key="24">
    <source>
        <dbReference type="EMBL" id="AYW01271.1"/>
    </source>
</evidence>
<comment type="function">
    <text evidence="1 20">Component of the ubiquinol-cytochrome c reductase complex (complex III or cytochrome b-c1 complex) that is part of the mitochondrial respiratory chain. The b-c1 complex mediates electron transfer from ubiquinol to cytochrome c. Contributes to the generation of a proton gradient across the mitochondrial membrane that is then used for ATP synthesis.</text>
</comment>